<dbReference type="Proteomes" id="UP000673691">
    <property type="component" value="Unassembled WGS sequence"/>
</dbReference>
<evidence type="ECO:0000259" key="4">
    <source>
        <dbReference type="PROSITE" id="PS01031"/>
    </source>
</evidence>
<evidence type="ECO:0000313" key="5">
    <source>
        <dbReference type="EMBL" id="KAG5461351.1"/>
    </source>
</evidence>
<protein>
    <submittedName>
        <fullName evidence="5">HSP20-like chaperone</fullName>
    </submittedName>
</protein>
<evidence type="ECO:0000256" key="3">
    <source>
        <dbReference type="RuleBase" id="RU003616"/>
    </source>
</evidence>
<dbReference type="EMBL" id="JAEFCI010003783">
    <property type="protein sequence ID" value="KAG5461351.1"/>
    <property type="molecule type" value="Genomic_DNA"/>
</dbReference>
<dbReference type="InterPro" id="IPR008978">
    <property type="entry name" value="HSP20-like_chaperone"/>
</dbReference>
<dbReference type="CDD" id="cd06464">
    <property type="entry name" value="ACD_sHsps-like"/>
    <property type="match status" value="1"/>
</dbReference>
<dbReference type="AlphaFoldDB" id="A0A8H7ZXQ2"/>
<dbReference type="PANTHER" id="PTHR11527">
    <property type="entry name" value="HEAT-SHOCK PROTEIN 20 FAMILY MEMBER"/>
    <property type="match status" value="1"/>
</dbReference>
<gene>
    <name evidence="5" type="ORF">BJ554DRAFT_6471</name>
</gene>
<organism evidence="5 6">
    <name type="scientific">Olpidium bornovanus</name>
    <dbReference type="NCBI Taxonomy" id="278681"/>
    <lineage>
        <taxon>Eukaryota</taxon>
        <taxon>Fungi</taxon>
        <taxon>Fungi incertae sedis</taxon>
        <taxon>Olpidiomycota</taxon>
        <taxon>Olpidiomycotina</taxon>
        <taxon>Olpidiomycetes</taxon>
        <taxon>Olpidiales</taxon>
        <taxon>Olpidiaceae</taxon>
        <taxon>Olpidium</taxon>
    </lineage>
</organism>
<evidence type="ECO:0000256" key="2">
    <source>
        <dbReference type="PROSITE-ProRule" id="PRU00285"/>
    </source>
</evidence>
<comment type="similarity">
    <text evidence="2 3">Belongs to the small heat shock protein (HSP20) family.</text>
</comment>
<proteinExistence type="inferred from homology"/>
<dbReference type="Pfam" id="PF00011">
    <property type="entry name" value="HSP20"/>
    <property type="match status" value="1"/>
</dbReference>
<dbReference type="PROSITE" id="PS01031">
    <property type="entry name" value="SHSP"/>
    <property type="match status" value="1"/>
</dbReference>
<feature type="non-terminal residue" evidence="5">
    <location>
        <position position="1"/>
    </location>
</feature>
<comment type="caution">
    <text evidence="5">The sequence shown here is derived from an EMBL/GenBank/DDBJ whole genome shotgun (WGS) entry which is preliminary data.</text>
</comment>
<sequence>FLFPEGGERSENRGGRYYDRRGNFSAAWVPRVDAIEDDKTIRVECELPGVPKDRVNVEVNGSSNVLIISGETENRRDADNRGVRIQERRYGRFERRIGLPNSADAGKVDARMELGVLYVTIPKTAEAQLRRIHIK</sequence>
<name>A0A8H7ZXQ2_9FUNG</name>
<accession>A0A8H7ZXQ2</accession>
<dbReference type="SUPFAM" id="SSF49764">
    <property type="entry name" value="HSP20-like chaperones"/>
    <property type="match status" value="1"/>
</dbReference>
<reference evidence="5 6" key="1">
    <citation type="journal article" name="Sci. Rep.">
        <title>Genome-scale phylogenetic analyses confirm Olpidium as the closest living zoosporic fungus to the non-flagellated, terrestrial fungi.</title>
        <authorList>
            <person name="Chang Y."/>
            <person name="Rochon D."/>
            <person name="Sekimoto S."/>
            <person name="Wang Y."/>
            <person name="Chovatia M."/>
            <person name="Sandor L."/>
            <person name="Salamov A."/>
            <person name="Grigoriev I.V."/>
            <person name="Stajich J.E."/>
            <person name="Spatafora J.W."/>
        </authorList>
    </citation>
    <scope>NUCLEOTIDE SEQUENCE [LARGE SCALE GENOMIC DNA]</scope>
    <source>
        <strain evidence="5">S191</strain>
    </source>
</reference>
<dbReference type="OrthoDB" id="1431247at2759"/>
<keyword evidence="6" id="KW-1185">Reference proteome</keyword>
<keyword evidence="1" id="KW-0346">Stress response</keyword>
<dbReference type="Gene3D" id="2.60.40.790">
    <property type="match status" value="1"/>
</dbReference>
<evidence type="ECO:0000313" key="6">
    <source>
        <dbReference type="Proteomes" id="UP000673691"/>
    </source>
</evidence>
<dbReference type="InterPro" id="IPR031107">
    <property type="entry name" value="Small_HSP"/>
</dbReference>
<feature type="domain" description="SHSP" evidence="4">
    <location>
        <begin position="23"/>
        <end position="135"/>
    </location>
</feature>
<dbReference type="InterPro" id="IPR002068">
    <property type="entry name" value="A-crystallin/Hsp20_dom"/>
</dbReference>
<evidence type="ECO:0000256" key="1">
    <source>
        <dbReference type="ARBA" id="ARBA00023016"/>
    </source>
</evidence>